<sequence length="77" mass="8165">MADRFNLTAALQLQAPTNTAQVISQIQKELGKLGVTNIKINADTRSLAAVQGQLQKVDKSARSSAKGMGVLGRNISE</sequence>
<dbReference type="EMBL" id="UINC01137407">
    <property type="protein sequence ID" value="SVD22725.1"/>
    <property type="molecule type" value="Genomic_DNA"/>
</dbReference>
<organism evidence="1">
    <name type="scientific">marine metagenome</name>
    <dbReference type="NCBI Taxonomy" id="408172"/>
    <lineage>
        <taxon>unclassified sequences</taxon>
        <taxon>metagenomes</taxon>
        <taxon>ecological metagenomes</taxon>
    </lineage>
</organism>
<reference evidence="1" key="1">
    <citation type="submission" date="2018-05" db="EMBL/GenBank/DDBJ databases">
        <authorList>
            <person name="Lanie J.A."/>
            <person name="Ng W.-L."/>
            <person name="Kazmierczak K.M."/>
            <person name="Andrzejewski T.M."/>
            <person name="Davidsen T.M."/>
            <person name="Wayne K.J."/>
            <person name="Tettelin H."/>
            <person name="Glass J.I."/>
            <person name="Rusch D."/>
            <person name="Podicherti R."/>
            <person name="Tsui H.-C.T."/>
            <person name="Winkler M.E."/>
        </authorList>
    </citation>
    <scope>NUCLEOTIDE SEQUENCE</scope>
</reference>
<protein>
    <submittedName>
        <fullName evidence="1">Uncharacterized protein</fullName>
    </submittedName>
</protein>
<feature type="non-terminal residue" evidence="1">
    <location>
        <position position="77"/>
    </location>
</feature>
<evidence type="ECO:0000313" key="1">
    <source>
        <dbReference type="EMBL" id="SVD22725.1"/>
    </source>
</evidence>
<accession>A0A382TLQ3</accession>
<proteinExistence type="predicted"/>
<dbReference type="AlphaFoldDB" id="A0A382TLQ3"/>
<name>A0A382TLQ3_9ZZZZ</name>
<gene>
    <name evidence="1" type="ORF">METZ01_LOCUS375579</name>
</gene>